<evidence type="ECO:0000313" key="4">
    <source>
        <dbReference type="Proteomes" id="UP000276215"/>
    </source>
</evidence>
<proteinExistence type="predicted"/>
<dbReference type="EMBL" id="ML120352">
    <property type="protein sequence ID" value="RPB05643.1"/>
    <property type="molecule type" value="Genomic_DNA"/>
</dbReference>
<dbReference type="Proteomes" id="UP000276215">
    <property type="component" value="Unassembled WGS sequence"/>
</dbReference>
<accession>A0A3N4K5I7</accession>
<feature type="transmembrane region" description="Helical" evidence="2">
    <location>
        <begin position="140"/>
        <end position="164"/>
    </location>
</feature>
<protein>
    <submittedName>
        <fullName evidence="3">Uncharacterized protein</fullName>
    </submittedName>
</protein>
<dbReference type="AlphaFoldDB" id="A0A3N4K5I7"/>
<reference evidence="3 4" key="1">
    <citation type="journal article" date="2018" name="Nat. Ecol. Evol.">
        <title>Pezizomycetes genomes reveal the molecular basis of ectomycorrhizal truffle lifestyle.</title>
        <authorList>
            <person name="Murat C."/>
            <person name="Payen T."/>
            <person name="Noel B."/>
            <person name="Kuo A."/>
            <person name="Morin E."/>
            <person name="Chen J."/>
            <person name="Kohler A."/>
            <person name="Krizsan K."/>
            <person name="Balestrini R."/>
            <person name="Da Silva C."/>
            <person name="Montanini B."/>
            <person name="Hainaut M."/>
            <person name="Levati E."/>
            <person name="Barry K.W."/>
            <person name="Belfiori B."/>
            <person name="Cichocki N."/>
            <person name="Clum A."/>
            <person name="Dockter R.B."/>
            <person name="Fauchery L."/>
            <person name="Guy J."/>
            <person name="Iotti M."/>
            <person name="Le Tacon F."/>
            <person name="Lindquist E.A."/>
            <person name="Lipzen A."/>
            <person name="Malagnac F."/>
            <person name="Mello A."/>
            <person name="Molinier V."/>
            <person name="Miyauchi S."/>
            <person name="Poulain J."/>
            <person name="Riccioni C."/>
            <person name="Rubini A."/>
            <person name="Sitrit Y."/>
            <person name="Splivallo R."/>
            <person name="Traeger S."/>
            <person name="Wang M."/>
            <person name="Zifcakova L."/>
            <person name="Wipf D."/>
            <person name="Zambonelli A."/>
            <person name="Paolocci F."/>
            <person name="Nowrousian M."/>
            <person name="Ottonello S."/>
            <person name="Baldrian P."/>
            <person name="Spatafora J.W."/>
            <person name="Henrissat B."/>
            <person name="Nagy L.G."/>
            <person name="Aury J.M."/>
            <person name="Wincker P."/>
            <person name="Grigoriev I.V."/>
            <person name="Bonfante P."/>
            <person name="Martin F.M."/>
        </authorList>
    </citation>
    <scope>NUCLEOTIDE SEQUENCE [LARGE SCALE GENOMIC DNA]</scope>
    <source>
        <strain evidence="3 4">120613-1</strain>
    </source>
</reference>
<evidence type="ECO:0000256" key="1">
    <source>
        <dbReference type="SAM" id="MobiDB-lite"/>
    </source>
</evidence>
<evidence type="ECO:0000313" key="3">
    <source>
        <dbReference type="EMBL" id="RPB05643.1"/>
    </source>
</evidence>
<keyword evidence="2" id="KW-1133">Transmembrane helix</keyword>
<dbReference type="OrthoDB" id="5408118at2759"/>
<feature type="region of interest" description="Disordered" evidence="1">
    <location>
        <begin position="1"/>
        <end position="22"/>
    </location>
</feature>
<sequence>MSFNNTASPTPTPSTTTGTSITTLDNASTHSLALTLSVNWKDEKNNGNPTSVVPTAATSVNEEAGTTDAKTGSLIIRTLFIIGFFLPVAWIIAAVKVFILDNRKCISSPSTIAPATSAHGQTDIEANILPKKEGKYREGAYWAFLSLLAGTAYIAGGLTLAWIFHVEKHRERA</sequence>
<evidence type="ECO:0000256" key="2">
    <source>
        <dbReference type="SAM" id="Phobius"/>
    </source>
</evidence>
<gene>
    <name evidence="3" type="ORF">L873DRAFT_1797356</name>
</gene>
<keyword evidence="4" id="KW-1185">Reference proteome</keyword>
<keyword evidence="2" id="KW-0472">Membrane</keyword>
<feature type="transmembrane region" description="Helical" evidence="2">
    <location>
        <begin position="79"/>
        <end position="99"/>
    </location>
</feature>
<name>A0A3N4K5I7_9PEZI</name>
<keyword evidence="2" id="KW-0812">Transmembrane</keyword>
<organism evidence="3 4">
    <name type="scientific">Choiromyces venosus 120613-1</name>
    <dbReference type="NCBI Taxonomy" id="1336337"/>
    <lineage>
        <taxon>Eukaryota</taxon>
        <taxon>Fungi</taxon>
        <taxon>Dikarya</taxon>
        <taxon>Ascomycota</taxon>
        <taxon>Pezizomycotina</taxon>
        <taxon>Pezizomycetes</taxon>
        <taxon>Pezizales</taxon>
        <taxon>Tuberaceae</taxon>
        <taxon>Choiromyces</taxon>
    </lineage>
</organism>